<accession>A0A1X7KVF7</accession>
<reference evidence="2" key="1">
    <citation type="submission" date="2017-04" db="EMBL/GenBank/DDBJ databases">
        <authorList>
            <person name="Varghese N."/>
            <person name="Submissions S."/>
        </authorList>
    </citation>
    <scope>NUCLEOTIDE SEQUENCE [LARGE SCALE GENOMIC DNA]</scope>
    <source>
        <strain evidence="2">DSM 4125</strain>
    </source>
</reference>
<proteinExistence type="predicted"/>
<gene>
    <name evidence="1" type="ORF">SAMN05661096_03128</name>
</gene>
<keyword evidence="2" id="KW-1185">Reference proteome</keyword>
<organism evidence="1 2">
    <name type="scientific">Marivirga sericea</name>
    <dbReference type="NCBI Taxonomy" id="1028"/>
    <lineage>
        <taxon>Bacteria</taxon>
        <taxon>Pseudomonadati</taxon>
        <taxon>Bacteroidota</taxon>
        <taxon>Cytophagia</taxon>
        <taxon>Cytophagales</taxon>
        <taxon>Marivirgaceae</taxon>
        <taxon>Marivirga</taxon>
    </lineage>
</organism>
<dbReference type="Proteomes" id="UP000193804">
    <property type="component" value="Unassembled WGS sequence"/>
</dbReference>
<sequence length="51" mass="5913">MLNFNTVSLFLQSTFMINKSHKIINHETKNYKKNDVQLYSIFACNAVNSDS</sequence>
<evidence type="ECO:0000313" key="2">
    <source>
        <dbReference type="Proteomes" id="UP000193804"/>
    </source>
</evidence>
<dbReference type="EMBL" id="FXAW01000007">
    <property type="protein sequence ID" value="SMG45302.1"/>
    <property type="molecule type" value="Genomic_DNA"/>
</dbReference>
<name>A0A1X7KVF7_9BACT</name>
<protein>
    <submittedName>
        <fullName evidence="1">Uncharacterized protein</fullName>
    </submittedName>
</protein>
<dbReference type="AlphaFoldDB" id="A0A1X7KVF7"/>
<evidence type="ECO:0000313" key="1">
    <source>
        <dbReference type="EMBL" id="SMG45302.1"/>
    </source>
</evidence>
<dbReference type="STRING" id="1028.SAMN05661096_03128"/>